<comment type="caution">
    <text evidence="1">The sequence shown here is derived from an EMBL/GenBank/DDBJ whole genome shotgun (WGS) entry which is preliminary data.</text>
</comment>
<keyword evidence="2" id="KW-1185">Reference proteome</keyword>
<proteinExistence type="predicted"/>
<dbReference type="InterPro" id="IPR006311">
    <property type="entry name" value="TAT_signal"/>
</dbReference>
<dbReference type="InterPro" id="IPR036188">
    <property type="entry name" value="FAD/NAD-bd_sf"/>
</dbReference>
<reference evidence="1" key="1">
    <citation type="submission" date="2020-10" db="EMBL/GenBank/DDBJ databases">
        <title>Genome sequence of the unusual species of purple photosynthetic bacteria, Phaeovibrio sulfidiphilus DSM 23193, type strain.</title>
        <authorList>
            <person name="Kyndt J.A."/>
            <person name="Meyer T.E."/>
        </authorList>
    </citation>
    <scope>NUCLEOTIDE SEQUENCE</scope>
    <source>
        <strain evidence="1">DSM 23193</strain>
    </source>
</reference>
<evidence type="ECO:0000313" key="2">
    <source>
        <dbReference type="Proteomes" id="UP000631034"/>
    </source>
</evidence>
<dbReference type="PROSITE" id="PS51318">
    <property type="entry name" value="TAT"/>
    <property type="match status" value="1"/>
</dbReference>
<dbReference type="EMBL" id="JACZHT010000003">
    <property type="protein sequence ID" value="MBE1237126.1"/>
    <property type="molecule type" value="Genomic_DNA"/>
</dbReference>
<accession>A0A8J7CW67</accession>
<evidence type="ECO:0000313" key="1">
    <source>
        <dbReference type="EMBL" id="MBE1237126.1"/>
    </source>
</evidence>
<dbReference type="Gene3D" id="3.50.50.60">
    <property type="entry name" value="FAD/NAD(P)-binding domain"/>
    <property type="match status" value="1"/>
</dbReference>
<dbReference type="SUPFAM" id="SSF51905">
    <property type="entry name" value="FAD/NAD(P)-binding domain"/>
    <property type="match status" value="1"/>
</dbReference>
<gene>
    <name evidence="1" type="ORF">IHV25_05630</name>
</gene>
<dbReference type="AlphaFoldDB" id="A0A8J7CW67"/>
<protein>
    <submittedName>
        <fullName evidence="1">FAD-dependent oxidoreductase</fullName>
    </submittedName>
</protein>
<dbReference type="Proteomes" id="UP000631034">
    <property type="component" value="Unassembled WGS sequence"/>
</dbReference>
<organism evidence="1 2">
    <name type="scientific">Phaeovibrio sulfidiphilus</name>
    <dbReference type="NCBI Taxonomy" id="1220600"/>
    <lineage>
        <taxon>Bacteria</taxon>
        <taxon>Pseudomonadati</taxon>
        <taxon>Pseudomonadota</taxon>
        <taxon>Alphaproteobacteria</taxon>
        <taxon>Rhodospirillales</taxon>
        <taxon>Rhodospirillaceae</taxon>
        <taxon>Phaeovibrio</taxon>
    </lineage>
</organism>
<dbReference type="Pfam" id="PF13450">
    <property type="entry name" value="NAD_binding_8"/>
    <property type="match status" value="1"/>
</dbReference>
<dbReference type="RefSeq" id="WP_192534130.1">
    <property type="nucleotide sequence ID" value="NZ_JACZHT010000003.1"/>
</dbReference>
<name>A0A8J7CW67_9PROT</name>
<sequence>MDITRRDFLNGVALAIVAGAAPVTLLRARAETAAGPVYYPPALTGLRGSHPGSFESAHALARAGKEFNAASLPVEETYDLVIVGAGISGLAAAWFYRQHAGADKRVLLLDNHDDFGGHAKRNEFTTPDGMILGYGGSESLQSPNTAWSKVALRLLDDLGVSVDRLGDAFDTNFYHGLGLSRGVFFDRENFGENRIVTGDPSSIVDDDLTKDKLNGRTYAEFISDFPMPEEDRKALITLHTGNVDYLEGMSIEEKTEYLASHSYLQFLRDKAGLSPLAAKYFQQRSNDFQAVGIDALSCEDARLCALPGFQGLGIPLSAEDQAELEEPYIHHFPDGNASLARLLVRKLIPEVAPGSGMDDVVLAKFDYSTLDRENAPVRLRLNAIGLHVDNTADGNAEVIYIHKNTTMRKVKAAKVIMAGYNMMIPSIVPSLPEKQREALLRNVKAPLVYTKVAIRNWQAFMKVGAHYFYCPAAPFCVVKLDYPVNMGGYKHSASPDHAIGLHMIHVPTMPGSGLSPREQARMGRGILLAKPFSEYEEMVRSQLHDMFGPAGFDHERDILAITVNRWPHGYAYAESSLWDDSALSESTIALARQPHGNIHIANSDAAWSPYAHSAIDEGWRAVEEIITGSTGGSDE</sequence>